<dbReference type="PANTHER" id="PTHR20935">
    <property type="entry name" value="PHOSPHOGLYCERATE MUTASE-RELATED"/>
    <property type="match status" value="1"/>
</dbReference>
<dbReference type="PANTHER" id="PTHR20935:SF1">
    <property type="entry name" value="SLL1549 PROTEIN"/>
    <property type="match status" value="1"/>
</dbReference>
<dbReference type="GO" id="GO:0016787">
    <property type="term" value="F:hydrolase activity"/>
    <property type="evidence" value="ECO:0007669"/>
    <property type="project" value="UniProtKB-KW"/>
</dbReference>
<dbReference type="RefSeq" id="WP_043098803.1">
    <property type="nucleotide sequence ID" value="NZ_JACHET010000001.1"/>
</dbReference>
<dbReference type="Proteomes" id="UP000560000">
    <property type="component" value="Unassembled WGS sequence"/>
</dbReference>
<dbReference type="HOGENOM" id="CLU_084603_2_3_6"/>
<dbReference type="InterPro" id="IPR051021">
    <property type="entry name" value="Mito_Ser/Thr_phosphatase"/>
</dbReference>
<protein>
    <submittedName>
        <fullName evidence="2">Phosphoglycerate mutase</fullName>
    </submittedName>
    <submittedName>
        <fullName evidence="3">Phosphohistidine phosphatase SixA</fullName>
    </submittedName>
</protein>
<keyword evidence="1" id="KW-0378">Hydrolase</keyword>
<keyword evidence="4" id="KW-1185">Reference proteome</keyword>
<organism evidence="2 4">
    <name type="scientific">Oleiagrimonas soli</name>
    <dbReference type="NCBI Taxonomy" id="1543381"/>
    <lineage>
        <taxon>Bacteria</taxon>
        <taxon>Pseudomonadati</taxon>
        <taxon>Pseudomonadota</taxon>
        <taxon>Gammaproteobacteria</taxon>
        <taxon>Lysobacterales</taxon>
        <taxon>Rhodanobacteraceae</taxon>
        <taxon>Oleiagrimonas</taxon>
    </lineage>
</organism>
<evidence type="ECO:0000313" key="5">
    <source>
        <dbReference type="Proteomes" id="UP000560000"/>
    </source>
</evidence>
<proteinExistence type="predicted"/>
<evidence type="ECO:0000256" key="1">
    <source>
        <dbReference type="ARBA" id="ARBA00022801"/>
    </source>
</evidence>
<dbReference type="Proteomes" id="UP000029708">
    <property type="component" value="Unassembled WGS sequence"/>
</dbReference>
<dbReference type="InterPro" id="IPR013078">
    <property type="entry name" value="His_Pase_superF_clade-1"/>
</dbReference>
<evidence type="ECO:0000313" key="3">
    <source>
        <dbReference type="EMBL" id="MBB6184879.1"/>
    </source>
</evidence>
<dbReference type="InterPro" id="IPR029033">
    <property type="entry name" value="His_PPase_superfam"/>
</dbReference>
<name>A0A099CZU5_9GAMM</name>
<dbReference type="SMART" id="SM00855">
    <property type="entry name" value="PGAM"/>
    <property type="match status" value="1"/>
</dbReference>
<dbReference type="EMBL" id="JACHET010000001">
    <property type="protein sequence ID" value="MBB6184879.1"/>
    <property type="molecule type" value="Genomic_DNA"/>
</dbReference>
<reference evidence="3 5" key="2">
    <citation type="submission" date="2020-08" db="EMBL/GenBank/DDBJ databases">
        <title>Genomic Encyclopedia of Type Strains, Phase IV (KMG-IV): sequencing the most valuable type-strain genomes for metagenomic binning, comparative biology and taxonomic classification.</title>
        <authorList>
            <person name="Goeker M."/>
        </authorList>
    </citation>
    <scope>NUCLEOTIDE SEQUENCE [LARGE SCALE GENOMIC DNA]</scope>
    <source>
        <strain evidence="3 5">DSM 107085</strain>
    </source>
</reference>
<dbReference type="EMBL" id="JROI01000001">
    <property type="protein sequence ID" value="KGI79231.1"/>
    <property type="molecule type" value="Genomic_DNA"/>
</dbReference>
<dbReference type="Gene3D" id="3.40.50.1240">
    <property type="entry name" value="Phosphoglycerate mutase-like"/>
    <property type="match status" value="1"/>
</dbReference>
<dbReference type="Pfam" id="PF00300">
    <property type="entry name" value="His_Phos_1"/>
    <property type="match status" value="1"/>
</dbReference>
<comment type="caution">
    <text evidence="2">The sequence shown here is derived from an EMBL/GenBank/DDBJ whole genome shotgun (WGS) entry which is preliminary data.</text>
</comment>
<reference evidence="2 4" key="1">
    <citation type="submission" date="2014-09" db="EMBL/GenBank/DDBJ databases">
        <title>Xanthomonadaceae 3.5X direct submission.</title>
        <authorList>
            <person name="Fang T."/>
            <person name="Wang H."/>
        </authorList>
    </citation>
    <scope>NUCLEOTIDE SEQUENCE [LARGE SCALE GENOMIC DNA]</scope>
    <source>
        <strain evidence="2 4">3.5X</strain>
    </source>
</reference>
<gene>
    <name evidence="3" type="ORF">HNQ86_002224</name>
    <name evidence="2" type="ORF">LF63_0100115</name>
</gene>
<accession>A0A099CZU5</accession>
<evidence type="ECO:0000313" key="2">
    <source>
        <dbReference type="EMBL" id="KGI79231.1"/>
    </source>
</evidence>
<dbReference type="STRING" id="1543381.LF63_0100115"/>
<evidence type="ECO:0000313" key="4">
    <source>
        <dbReference type="Proteomes" id="UP000029708"/>
    </source>
</evidence>
<sequence length="157" mass="16759">MHDIILLRHAAAMSSAPDGTDGGRPLSTLGEEEARAAGRWLREHDVRPTHVVCSPAQRAVMTARNVLDTLESDVKPTLEPAIYDAVPGTLISLIDQHATSGALMLIGHNPGLEQLVGLLCEGRSNEVRGMPPAGIAWLRSPLPLEPGSALLHAFWSP</sequence>
<dbReference type="CDD" id="cd07067">
    <property type="entry name" value="HP_PGM_like"/>
    <property type="match status" value="1"/>
</dbReference>
<dbReference type="AlphaFoldDB" id="A0A099CZU5"/>
<dbReference type="SUPFAM" id="SSF53254">
    <property type="entry name" value="Phosphoglycerate mutase-like"/>
    <property type="match status" value="1"/>
</dbReference>
<dbReference type="OrthoDB" id="9810154at2"/>